<evidence type="ECO:0000313" key="1">
    <source>
        <dbReference type="EMBL" id="ABF94299.1"/>
    </source>
</evidence>
<protein>
    <submittedName>
        <fullName evidence="1">Uncharacterized protein</fullName>
    </submittedName>
</protein>
<sequence length="52" mass="5664">MAERSLLASCQQAATLLAFWDTSGSFGTKGFKNFEEIQSYGKLSTKALSSKK</sequence>
<proteinExistence type="predicted"/>
<dbReference type="AlphaFoldDB" id="Q10QX3"/>
<reference evidence="1" key="1">
    <citation type="journal article" date="2005" name="Genome Res.">
        <title>Sequence, annotation, and analysis of synteny between rice chromosome 3 and diverged grass species.</title>
        <authorList>
            <consortium name="Rice Chromosome 3 Sequencing Consortium"/>
            <person name="Buell C.R."/>
            <person name="Yuan Q."/>
            <person name="Ouyang S."/>
            <person name="Liu J."/>
            <person name="Zhu W."/>
            <person name="Wang A."/>
            <person name="Maiti R."/>
            <person name="Haas B."/>
            <person name="Wortman J."/>
            <person name="Pertea M."/>
            <person name="Jones K.M."/>
            <person name="Kim M."/>
            <person name="Overton L."/>
            <person name="Tsitrin T."/>
            <person name="Fadrosh D."/>
            <person name="Bera J."/>
            <person name="Weaver B."/>
            <person name="Jin S."/>
            <person name="Johri S."/>
            <person name="Reardon M."/>
            <person name="Webb K."/>
            <person name="Hill J."/>
            <person name="Moffat K."/>
            <person name="Tallon L."/>
            <person name="Van Aken S."/>
            <person name="Lewis M."/>
            <person name="Utterback T."/>
            <person name="Feldblyum T."/>
            <person name="Zismann V."/>
            <person name="Iobst S."/>
            <person name="Hsiao J."/>
            <person name="de Vazeille A.R."/>
            <person name="Salzberg S.L."/>
            <person name="White O."/>
            <person name="Fraser C."/>
            <person name="Yu Y."/>
            <person name="Kim H."/>
            <person name="Rambo T."/>
            <person name="Currie J."/>
            <person name="Collura K."/>
            <person name="Kernodle-Thompson S."/>
            <person name="Wei F."/>
            <person name="Kudrna K."/>
            <person name="Ammiraju J.S."/>
            <person name="Luo M."/>
            <person name="Goicoechea J.L."/>
            <person name="Wing R.A."/>
            <person name="Henry D."/>
            <person name="Oates R."/>
            <person name="Palmer M."/>
            <person name="Pries G."/>
            <person name="Saski C."/>
            <person name="Simmons J."/>
            <person name="Soderlund C."/>
            <person name="Nelson W."/>
            <person name="de la Bastide M."/>
            <person name="Spiegel L."/>
            <person name="Nascimento L."/>
            <person name="Huang E."/>
            <person name="Preston R."/>
            <person name="Zutavern T."/>
            <person name="Palmer L."/>
            <person name="O'Shaughnessy A."/>
            <person name="Dike S."/>
            <person name="McCombie W.R."/>
            <person name="Minx P."/>
            <person name="Cordum H."/>
            <person name="Wilson R."/>
            <person name="Jin W."/>
            <person name="Lee H.R."/>
            <person name="Jiang J."/>
            <person name="Jackson S."/>
        </authorList>
    </citation>
    <scope>NUCLEOTIDE SEQUENCE [LARGE SCALE GENOMIC DNA]</scope>
</reference>
<organism evidence="1">
    <name type="scientific">Oryza sativa subsp. japonica</name>
    <name type="common">Rice</name>
    <dbReference type="NCBI Taxonomy" id="39947"/>
    <lineage>
        <taxon>Eukaryota</taxon>
        <taxon>Viridiplantae</taxon>
        <taxon>Streptophyta</taxon>
        <taxon>Embryophyta</taxon>
        <taxon>Tracheophyta</taxon>
        <taxon>Spermatophyta</taxon>
        <taxon>Magnoliopsida</taxon>
        <taxon>Liliopsida</taxon>
        <taxon>Poales</taxon>
        <taxon>Poaceae</taxon>
        <taxon>BOP clade</taxon>
        <taxon>Oryzoideae</taxon>
        <taxon>Oryzeae</taxon>
        <taxon>Oryzinae</taxon>
        <taxon>Oryza</taxon>
        <taxon>Oryza sativa</taxon>
    </lineage>
</organism>
<gene>
    <name evidence="1" type="ordered locus">LOC_Os03g08240</name>
</gene>
<reference evidence="1" key="2">
    <citation type="submission" date="2006-06" db="EMBL/GenBank/DDBJ databases">
        <authorList>
            <person name="Buell R."/>
            <person name="Wing R.A."/>
            <person name="McCombie W.A."/>
            <person name="Ouyang S."/>
        </authorList>
    </citation>
    <scope>NUCLEOTIDE SEQUENCE</scope>
</reference>
<accession>Q10QX3</accession>
<name>Q10QX3_ORYSJ</name>
<dbReference type="EMBL" id="DP000009">
    <property type="protein sequence ID" value="ABF94299.1"/>
    <property type="molecule type" value="Genomic_DNA"/>
</dbReference>